<feature type="domain" description="VWFA" evidence="1">
    <location>
        <begin position="3"/>
        <end position="163"/>
    </location>
</feature>
<dbReference type="InterPro" id="IPR002035">
    <property type="entry name" value="VWF_A"/>
</dbReference>
<dbReference type="Proteomes" id="UP000828390">
    <property type="component" value="Unassembled WGS sequence"/>
</dbReference>
<protein>
    <recommendedName>
        <fullName evidence="1">VWFA domain-containing protein</fullName>
    </recommendedName>
</protein>
<reference evidence="2" key="2">
    <citation type="submission" date="2020-11" db="EMBL/GenBank/DDBJ databases">
        <authorList>
            <person name="McCartney M.A."/>
            <person name="Auch B."/>
            <person name="Kono T."/>
            <person name="Mallez S."/>
            <person name="Becker A."/>
            <person name="Gohl D.M."/>
            <person name="Silverstein K.A.T."/>
            <person name="Koren S."/>
            <person name="Bechman K.B."/>
            <person name="Herman A."/>
            <person name="Abrahante J.E."/>
            <person name="Garbe J."/>
        </authorList>
    </citation>
    <scope>NUCLEOTIDE SEQUENCE</scope>
    <source>
        <strain evidence="2">Duluth1</strain>
        <tissue evidence="2">Whole animal</tissue>
    </source>
</reference>
<evidence type="ECO:0000313" key="2">
    <source>
        <dbReference type="EMBL" id="KAH3813923.1"/>
    </source>
</evidence>
<dbReference type="PROSITE" id="PS50234">
    <property type="entry name" value="VWFA"/>
    <property type="match status" value="1"/>
</dbReference>
<dbReference type="EMBL" id="JAIWYP010000006">
    <property type="protein sequence ID" value="KAH3813923.1"/>
    <property type="molecule type" value="Genomic_DNA"/>
</dbReference>
<evidence type="ECO:0000313" key="3">
    <source>
        <dbReference type="Proteomes" id="UP000828390"/>
    </source>
</evidence>
<name>A0A9D4GBK7_DREPO</name>
<comment type="caution">
    <text evidence="2">The sequence shown here is derived from an EMBL/GenBank/DDBJ whole genome shotgun (WGS) entry which is preliminary data.</text>
</comment>
<dbReference type="Gene3D" id="3.40.50.410">
    <property type="entry name" value="von Willebrand factor, type A domain"/>
    <property type="match status" value="1"/>
</dbReference>
<dbReference type="SUPFAM" id="SSF53300">
    <property type="entry name" value="vWA-like"/>
    <property type="match status" value="1"/>
</dbReference>
<reference evidence="2" key="1">
    <citation type="journal article" date="2019" name="bioRxiv">
        <title>The Genome of the Zebra Mussel, Dreissena polymorpha: A Resource for Invasive Species Research.</title>
        <authorList>
            <person name="McCartney M.A."/>
            <person name="Auch B."/>
            <person name="Kono T."/>
            <person name="Mallez S."/>
            <person name="Zhang Y."/>
            <person name="Obille A."/>
            <person name="Becker A."/>
            <person name="Abrahante J.E."/>
            <person name="Garbe J."/>
            <person name="Badalamenti J.P."/>
            <person name="Herman A."/>
            <person name="Mangelson H."/>
            <person name="Liachko I."/>
            <person name="Sullivan S."/>
            <person name="Sone E.D."/>
            <person name="Koren S."/>
            <person name="Silverstein K.A.T."/>
            <person name="Beckman K.B."/>
            <person name="Gohl D.M."/>
        </authorList>
    </citation>
    <scope>NUCLEOTIDE SEQUENCE</scope>
    <source>
        <strain evidence="2">Duluth1</strain>
        <tissue evidence="2">Whole animal</tissue>
    </source>
</reference>
<accession>A0A9D4GBK7</accession>
<proteinExistence type="predicted"/>
<evidence type="ECO:0000259" key="1">
    <source>
        <dbReference type="PROSITE" id="PS50234"/>
    </source>
</evidence>
<dbReference type="InterPro" id="IPR036465">
    <property type="entry name" value="vWFA_dom_sf"/>
</dbReference>
<sequence>MSDIVGVIDILSESAMNREEFRAALNGLTYKAQNLTAFGQPNGQKMEIVIVGDNANKHLRLSHAKDLLDVLFKLQSIRQQPFACEKEECVNEYPMRNITSAIKESITEFDQLIEGRVGARKIMLVLSSGRFNKKTGITSEMQLVYNESIVDMFAIGSGYDAHI</sequence>
<organism evidence="2 3">
    <name type="scientific">Dreissena polymorpha</name>
    <name type="common">Zebra mussel</name>
    <name type="synonym">Mytilus polymorpha</name>
    <dbReference type="NCBI Taxonomy" id="45954"/>
    <lineage>
        <taxon>Eukaryota</taxon>
        <taxon>Metazoa</taxon>
        <taxon>Spiralia</taxon>
        <taxon>Lophotrochozoa</taxon>
        <taxon>Mollusca</taxon>
        <taxon>Bivalvia</taxon>
        <taxon>Autobranchia</taxon>
        <taxon>Heteroconchia</taxon>
        <taxon>Euheterodonta</taxon>
        <taxon>Imparidentia</taxon>
        <taxon>Neoheterodontei</taxon>
        <taxon>Myida</taxon>
        <taxon>Dreissenoidea</taxon>
        <taxon>Dreissenidae</taxon>
        <taxon>Dreissena</taxon>
    </lineage>
</organism>
<gene>
    <name evidence="2" type="ORF">DPMN_142396</name>
</gene>
<dbReference type="AlphaFoldDB" id="A0A9D4GBK7"/>
<keyword evidence="3" id="KW-1185">Reference proteome</keyword>